<dbReference type="PANTHER" id="PTHR21812:SF1">
    <property type="entry name" value="INO80 COMPLEX SUBUNIT E"/>
    <property type="match status" value="1"/>
</dbReference>
<dbReference type="AlphaFoldDB" id="A0A8K0DF56"/>
<accession>A0A8K0DF56</accession>
<dbReference type="GO" id="GO:0031011">
    <property type="term" value="C:Ino80 complex"/>
    <property type="evidence" value="ECO:0007669"/>
    <property type="project" value="InterPro"/>
</dbReference>
<feature type="compositionally biased region" description="Low complexity" evidence="1">
    <location>
        <begin position="116"/>
        <end position="129"/>
    </location>
</feature>
<sequence>MLDGWYCRSMASAAAAAEEEEQANEESKCKKQYKFLKRKFKTLLYENECFREALRGAQKRLLTVTRDRNFLLDRILQYERVDSSSESEETESSDDQESVRAEPAKKRRFDSSTAHNSNGSNVNSGKVMSTAKRKKPPPLSRQVKQQMSSQPIMQIPVSSMPGSSSSSGNILSDGHMTPEEVERHLQSRQSYMELVPERAPLTVPTEMFSNEPSLDSESNDIGELETSPSNIGEELSIDMIPE</sequence>
<evidence type="ECO:0000256" key="1">
    <source>
        <dbReference type="SAM" id="MobiDB-lite"/>
    </source>
</evidence>
<name>A0A8K0DF56_IGNLU</name>
<dbReference type="PANTHER" id="PTHR21812">
    <property type="entry name" value="INO80 COMPLEX SUBUNIT E"/>
    <property type="match status" value="1"/>
</dbReference>
<comment type="caution">
    <text evidence="3">The sequence shown here is derived from an EMBL/GenBank/DDBJ whole genome shotgun (WGS) entry which is preliminary data.</text>
</comment>
<dbReference type="Pfam" id="PF24237">
    <property type="entry name" value="INO80E"/>
    <property type="match status" value="1"/>
</dbReference>
<feature type="compositionally biased region" description="Acidic residues" evidence="1">
    <location>
        <begin position="85"/>
        <end position="96"/>
    </location>
</feature>
<proteinExistence type="predicted"/>
<gene>
    <name evidence="3" type="ORF">ILUMI_06610</name>
</gene>
<dbReference type="InterPro" id="IPR026678">
    <property type="entry name" value="INO80E"/>
</dbReference>
<protein>
    <recommendedName>
        <fullName evidence="2">INO80 complex subunit E N-terminal domain-containing protein</fullName>
    </recommendedName>
</protein>
<evidence type="ECO:0000313" key="4">
    <source>
        <dbReference type="Proteomes" id="UP000801492"/>
    </source>
</evidence>
<reference evidence="3" key="1">
    <citation type="submission" date="2019-08" db="EMBL/GenBank/DDBJ databases">
        <title>The genome of the North American firefly Photinus pyralis.</title>
        <authorList>
            <consortium name="Photinus pyralis genome working group"/>
            <person name="Fallon T.R."/>
            <person name="Sander Lower S.E."/>
            <person name="Weng J.-K."/>
        </authorList>
    </citation>
    <scope>NUCLEOTIDE SEQUENCE</scope>
    <source>
        <strain evidence="3">TRF0915ILg1</strain>
        <tissue evidence="3">Whole body</tissue>
    </source>
</reference>
<feature type="compositionally biased region" description="Basic and acidic residues" evidence="1">
    <location>
        <begin position="176"/>
        <end position="185"/>
    </location>
</feature>
<evidence type="ECO:0000313" key="3">
    <source>
        <dbReference type="EMBL" id="KAF2899560.1"/>
    </source>
</evidence>
<feature type="domain" description="INO80 complex subunit E N-terminal" evidence="2">
    <location>
        <begin position="28"/>
        <end position="75"/>
    </location>
</feature>
<keyword evidence="4" id="KW-1185">Reference proteome</keyword>
<dbReference type="InterPro" id="IPR056515">
    <property type="entry name" value="INO80E_N"/>
</dbReference>
<dbReference type="EMBL" id="VTPC01002750">
    <property type="protein sequence ID" value="KAF2899560.1"/>
    <property type="molecule type" value="Genomic_DNA"/>
</dbReference>
<dbReference type="GO" id="GO:0006338">
    <property type="term" value="P:chromatin remodeling"/>
    <property type="evidence" value="ECO:0007669"/>
    <property type="project" value="InterPro"/>
</dbReference>
<feature type="compositionally biased region" description="Polar residues" evidence="1">
    <location>
        <begin position="142"/>
        <end position="152"/>
    </location>
</feature>
<dbReference type="Proteomes" id="UP000801492">
    <property type="component" value="Unassembled WGS sequence"/>
</dbReference>
<evidence type="ECO:0000259" key="2">
    <source>
        <dbReference type="Pfam" id="PF24237"/>
    </source>
</evidence>
<organism evidence="3 4">
    <name type="scientific">Ignelater luminosus</name>
    <name type="common">Cucubano</name>
    <name type="synonym">Pyrophorus luminosus</name>
    <dbReference type="NCBI Taxonomy" id="2038154"/>
    <lineage>
        <taxon>Eukaryota</taxon>
        <taxon>Metazoa</taxon>
        <taxon>Ecdysozoa</taxon>
        <taxon>Arthropoda</taxon>
        <taxon>Hexapoda</taxon>
        <taxon>Insecta</taxon>
        <taxon>Pterygota</taxon>
        <taxon>Neoptera</taxon>
        <taxon>Endopterygota</taxon>
        <taxon>Coleoptera</taxon>
        <taxon>Polyphaga</taxon>
        <taxon>Elateriformia</taxon>
        <taxon>Elateroidea</taxon>
        <taxon>Elateridae</taxon>
        <taxon>Agrypninae</taxon>
        <taxon>Pyrophorini</taxon>
        <taxon>Ignelater</taxon>
    </lineage>
</organism>
<feature type="region of interest" description="Disordered" evidence="1">
    <location>
        <begin position="81"/>
        <end position="186"/>
    </location>
</feature>
<feature type="compositionally biased region" description="Polar residues" evidence="1">
    <location>
        <begin position="207"/>
        <end position="216"/>
    </location>
</feature>
<feature type="region of interest" description="Disordered" evidence="1">
    <location>
        <begin position="200"/>
        <end position="242"/>
    </location>
</feature>
<feature type="compositionally biased region" description="Low complexity" evidence="1">
    <location>
        <begin position="158"/>
        <end position="174"/>
    </location>
</feature>
<dbReference type="OrthoDB" id="5977486at2759"/>